<feature type="region of interest" description="Disordered" evidence="4">
    <location>
        <begin position="74"/>
        <end position="164"/>
    </location>
</feature>
<dbReference type="PANTHER" id="PTHR14140">
    <property type="entry name" value="E3 UBIQUITIN-PROTEIN LIGASE UHRF-RELATED"/>
    <property type="match status" value="1"/>
</dbReference>
<dbReference type="PROSITE" id="PS00518">
    <property type="entry name" value="ZF_RING_1"/>
    <property type="match status" value="1"/>
</dbReference>
<evidence type="ECO:0000256" key="3">
    <source>
        <dbReference type="ARBA" id="ARBA00022833"/>
    </source>
</evidence>
<keyword evidence="2" id="KW-0863">Zinc-finger</keyword>
<sequence length="164" mass="18242">MKLPLTTPCAHNFCKSCLLDSFDGLSAVRERTGGGRTLRTQKIIRKCPFCPNDISDFLQNPQVNREMMDLIESLQRKEEQESFECLSEEGSDHGEKTSNGQLTDHVEKGKAAINGNGEKKVEAVDGDSEVNAAESEDDFENIASHRKRKRPTCSGAKSKKLIQK</sequence>
<dbReference type="AlphaFoldDB" id="A0A1D1XD98"/>
<protein>
    <submittedName>
        <fullName evidence="5">E3 ubiquitin-protein ligase ORTHRUS 2</fullName>
    </submittedName>
</protein>
<dbReference type="GO" id="GO:0008270">
    <property type="term" value="F:zinc ion binding"/>
    <property type="evidence" value="ECO:0007669"/>
    <property type="project" value="UniProtKB-KW"/>
</dbReference>
<keyword evidence="1" id="KW-0479">Metal-binding</keyword>
<feature type="compositionally biased region" description="Acidic residues" evidence="4">
    <location>
        <begin position="124"/>
        <end position="140"/>
    </location>
</feature>
<dbReference type="GO" id="GO:0061630">
    <property type="term" value="F:ubiquitin protein ligase activity"/>
    <property type="evidence" value="ECO:0007669"/>
    <property type="project" value="TreeGrafter"/>
</dbReference>
<reference evidence="5" key="1">
    <citation type="submission" date="2015-07" db="EMBL/GenBank/DDBJ databases">
        <title>Transcriptome Assembly of Anthurium amnicola.</title>
        <authorList>
            <person name="Suzuki J."/>
        </authorList>
    </citation>
    <scope>NUCLEOTIDE SEQUENCE</scope>
</reference>
<dbReference type="EMBL" id="GDJX01027563">
    <property type="protein sequence ID" value="JAT40373.1"/>
    <property type="molecule type" value="Transcribed_RNA"/>
</dbReference>
<evidence type="ECO:0000256" key="2">
    <source>
        <dbReference type="ARBA" id="ARBA00022771"/>
    </source>
</evidence>
<dbReference type="PANTHER" id="PTHR14140:SF27">
    <property type="entry name" value="OS04G0289800 PROTEIN"/>
    <property type="match status" value="1"/>
</dbReference>
<evidence type="ECO:0000313" key="5">
    <source>
        <dbReference type="EMBL" id="JAT40373.1"/>
    </source>
</evidence>
<organism evidence="5">
    <name type="scientific">Anthurium amnicola</name>
    <dbReference type="NCBI Taxonomy" id="1678845"/>
    <lineage>
        <taxon>Eukaryota</taxon>
        <taxon>Viridiplantae</taxon>
        <taxon>Streptophyta</taxon>
        <taxon>Embryophyta</taxon>
        <taxon>Tracheophyta</taxon>
        <taxon>Spermatophyta</taxon>
        <taxon>Magnoliopsida</taxon>
        <taxon>Liliopsida</taxon>
        <taxon>Araceae</taxon>
        <taxon>Pothoideae</taxon>
        <taxon>Potheae</taxon>
        <taxon>Anthurium</taxon>
    </lineage>
</organism>
<dbReference type="GO" id="GO:0016567">
    <property type="term" value="P:protein ubiquitination"/>
    <property type="evidence" value="ECO:0007669"/>
    <property type="project" value="TreeGrafter"/>
</dbReference>
<dbReference type="InterPro" id="IPR017907">
    <property type="entry name" value="Znf_RING_CS"/>
</dbReference>
<proteinExistence type="predicted"/>
<dbReference type="GO" id="GO:0044027">
    <property type="term" value="P:negative regulation of gene expression via chromosomal CpG island methylation"/>
    <property type="evidence" value="ECO:0007669"/>
    <property type="project" value="TreeGrafter"/>
</dbReference>
<dbReference type="InterPro" id="IPR013083">
    <property type="entry name" value="Znf_RING/FYVE/PHD"/>
</dbReference>
<evidence type="ECO:0000256" key="4">
    <source>
        <dbReference type="SAM" id="MobiDB-lite"/>
    </source>
</evidence>
<name>A0A1D1XD98_9ARAE</name>
<accession>A0A1D1XD98</accession>
<keyword evidence="3" id="KW-0862">Zinc</keyword>
<evidence type="ECO:0000256" key="1">
    <source>
        <dbReference type="ARBA" id="ARBA00022723"/>
    </source>
</evidence>
<gene>
    <name evidence="5" type="primary">ORTH2_1</name>
    <name evidence="5" type="ORF">g.74617</name>
</gene>
<feature type="compositionally biased region" description="Basic residues" evidence="4">
    <location>
        <begin position="144"/>
        <end position="164"/>
    </location>
</feature>
<dbReference type="InterPro" id="IPR045134">
    <property type="entry name" value="UHRF1/2-like"/>
</dbReference>
<dbReference type="SUPFAM" id="SSF57850">
    <property type="entry name" value="RING/U-box"/>
    <property type="match status" value="1"/>
</dbReference>
<dbReference type="Gene3D" id="3.30.40.10">
    <property type="entry name" value="Zinc/RING finger domain, C3HC4 (zinc finger)"/>
    <property type="match status" value="1"/>
</dbReference>